<reference evidence="4 5" key="1">
    <citation type="submission" date="2020-08" db="EMBL/GenBank/DDBJ databases">
        <title>Genomic Encyclopedia of Type Strains, Phase IV (KMG-IV): sequencing the most valuable type-strain genomes for metagenomic binning, comparative biology and taxonomic classification.</title>
        <authorList>
            <person name="Goeker M."/>
        </authorList>
    </citation>
    <scope>NUCLEOTIDE SEQUENCE [LARGE SCALE GENOMIC DNA]</scope>
    <source>
        <strain evidence="4 5">DSM 105074</strain>
    </source>
</reference>
<sequence>MTIDPAQQYEWVQESRQVLLDYCGTLAPADFVQENSTFGRGSIRNLLVHVANVYEFWIGKHGLKKDLAFTPYEAVTTMADVTLVYASVDALVSEFLRYLDEQAVTEISFDRDGSTHWVPPLKLFTHVVTHEFHHKGQVLSLSRHLGYLPVDTDVIR</sequence>
<evidence type="ECO:0000256" key="2">
    <source>
        <dbReference type="ARBA" id="ARBA00022723"/>
    </source>
</evidence>
<evidence type="ECO:0000313" key="4">
    <source>
        <dbReference type="EMBL" id="MBB5286104.1"/>
    </source>
</evidence>
<evidence type="ECO:0000256" key="1">
    <source>
        <dbReference type="ARBA" id="ARBA00008635"/>
    </source>
</evidence>
<dbReference type="Gene3D" id="1.20.120.450">
    <property type="entry name" value="dinb family like domain"/>
    <property type="match status" value="1"/>
</dbReference>
<protein>
    <submittedName>
        <fullName evidence="4">Putative damage-inducible protein DinB</fullName>
    </submittedName>
</protein>
<organism evidence="4 5">
    <name type="scientific">Rhabdobacter roseus</name>
    <dbReference type="NCBI Taxonomy" id="1655419"/>
    <lineage>
        <taxon>Bacteria</taxon>
        <taxon>Pseudomonadati</taxon>
        <taxon>Bacteroidota</taxon>
        <taxon>Cytophagia</taxon>
        <taxon>Cytophagales</taxon>
        <taxon>Cytophagaceae</taxon>
        <taxon>Rhabdobacter</taxon>
    </lineage>
</organism>
<dbReference type="AlphaFoldDB" id="A0A840TS20"/>
<proteinExistence type="inferred from homology"/>
<dbReference type="InterPro" id="IPR007837">
    <property type="entry name" value="DinB"/>
</dbReference>
<dbReference type="PANTHER" id="PTHR37302">
    <property type="entry name" value="SLR1116 PROTEIN"/>
    <property type="match status" value="1"/>
</dbReference>
<dbReference type="Proteomes" id="UP000557307">
    <property type="component" value="Unassembled WGS sequence"/>
</dbReference>
<keyword evidence="5" id="KW-1185">Reference proteome</keyword>
<dbReference type="Pfam" id="PF05163">
    <property type="entry name" value="DinB"/>
    <property type="match status" value="1"/>
</dbReference>
<dbReference type="PANTHER" id="PTHR37302:SF3">
    <property type="entry name" value="DAMAGE-INDUCIBLE PROTEIN DINB"/>
    <property type="match status" value="1"/>
</dbReference>
<dbReference type="InterPro" id="IPR034660">
    <property type="entry name" value="DinB/YfiT-like"/>
</dbReference>
<accession>A0A840TS20</accession>
<dbReference type="GO" id="GO:0046872">
    <property type="term" value="F:metal ion binding"/>
    <property type="evidence" value="ECO:0007669"/>
    <property type="project" value="UniProtKB-KW"/>
</dbReference>
<feature type="binding site" evidence="3">
    <location>
        <position position="49"/>
    </location>
    <ligand>
        <name>a divalent metal cation</name>
        <dbReference type="ChEBI" id="CHEBI:60240"/>
    </ligand>
</feature>
<dbReference type="EMBL" id="JACHGF010000008">
    <property type="protein sequence ID" value="MBB5286104.1"/>
    <property type="molecule type" value="Genomic_DNA"/>
</dbReference>
<feature type="binding site" evidence="3">
    <location>
        <position position="134"/>
    </location>
    <ligand>
        <name>a divalent metal cation</name>
        <dbReference type="ChEBI" id="CHEBI:60240"/>
    </ligand>
</feature>
<comment type="similarity">
    <text evidence="1">Belongs to the DinB family.</text>
</comment>
<gene>
    <name evidence="4" type="ORF">HNQ92_004264</name>
</gene>
<name>A0A840TS20_9BACT</name>
<evidence type="ECO:0000256" key="3">
    <source>
        <dbReference type="PIRSR" id="PIRSR607837-1"/>
    </source>
</evidence>
<dbReference type="RefSeq" id="WP_184176903.1">
    <property type="nucleotide sequence ID" value="NZ_JACHGF010000008.1"/>
</dbReference>
<evidence type="ECO:0000313" key="5">
    <source>
        <dbReference type="Proteomes" id="UP000557307"/>
    </source>
</evidence>
<feature type="binding site" evidence="3">
    <location>
        <position position="130"/>
    </location>
    <ligand>
        <name>a divalent metal cation</name>
        <dbReference type="ChEBI" id="CHEBI:60240"/>
    </ligand>
</feature>
<keyword evidence="2 3" id="KW-0479">Metal-binding</keyword>
<comment type="caution">
    <text evidence="4">The sequence shown here is derived from an EMBL/GenBank/DDBJ whole genome shotgun (WGS) entry which is preliminary data.</text>
</comment>
<dbReference type="SUPFAM" id="SSF109854">
    <property type="entry name" value="DinB/YfiT-like putative metalloenzymes"/>
    <property type="match status" value="1"/>
</dbReference>